<evidence type="ECO:0000256" key="6">
    <source>
        <dbReference type="ARBA" id="ARBA00023136"/>
    </source>
</evidence>
<feature type="transmembrane region" description="Helical" evidence="7">
    <location>
        <begin position="183"/>
        <end position="204"/>
    </location>
</feature>
<dbReference type="InterPro" id="IPR011701">
    <property type="entry name" value="MFS"/>
</dbReference>
<evidence type="ECO:0000313" key="8">
    <source>
        <dbReference type="EMBL" id="GGO35547.1"/>
    </source>
</evidence>
<evidence type="ECO:0000256" key="5">
    <source>
        <dbReference type="ARBA" id="ARBA00022989"/>
    </source>
</evidence>
<keyword evidence="4 7" id="KW-0812">Transmembrane</keyword>
<sequence>MPDPGYETDAGPGIAWSGVSDKRSYYRLFAGYVAALLATGVATVALALLAFDLAGDDSGTVIGIALSLKMAAYVLAAPIVTVMLDRLPRKAVMITLDLIRAASLGLLAFVTEVWQIYVLVFAFAIASATFSFAYLAAVPYLLGSQEDYTRSLARSRIAAELEGPLSPLIAAGLLLMLSPKAAMVVTAGAFILSALLVRAAHLPANTGSGAGRMGLYTRLKRGPQLFLSVPAFRAVVALDMAVALATAMVQVNTVVLVQGLLDLERDASALAFGIFGVGAVAAALLLPILHRSVRDRSIMLAGVALLVVCLAFGVLQSRLTGLMVLWFGLGFGGALALTPATFLIRRLARPADLQVLMAAQVSIANGCLLVAYSLVGWLDAQFALGPTFLVLSGLTALCALAFIWLWPTTYAPE</sequence>
<dbReference type="SUPFAM" id="SSF103473">
    <property type="entry name" value="MFS general substrate transporter"/>
    <property type="match status" value="1"/>
</dbReference>
<evidence type="ECO:0000256" key="3">
    <source>
        <dbReference type="ARBA" id="ARBA00022475"/>
    </source>
</evidence>
<dbReference type="GO" id="GO:0005886">
    <property type="term" value="C:plasma membrane"/>
    <property type="evidence" value="ECO:0007669"/>
    <property type="project" value="UniProtKB-SubCell"/>
</dbReference>
<accession>A0A917YKY1</accession>
<protein>
    <submittedName>
        <fullName evidence="8">MFS transporter</fullName>
    </submittedName>
</protein>
<dbReference type="Proteomes" id="UP000598196">
    <property type="component" value="Unassembled WGS sequence"/>
</dbReference>
<dbReference type="PANTHER" id="PTHR43266">
    <property type="entry name" value="MACROLIDE-EFFLUX PROTEIN"/>
    <property type="match status" value="1"/>
</dbReference>
<reference evidence="8 9" key="1">
    <citation type="journal article" date="2014" name="Int. J. Syst. Evol. Microbiol.">
        <title>Complete genome sequence of Corynebacterium casei LMG S-19264T (=DSM 44701T), isolated from a smear-ripened cheese.</title>
        <authorList>
            <consortium name="US DOE Joint Genome Institute (JGI-PGF)"/>
            <person name="Walter F."/>
            <person name="Albersmeier A."/>
            <person name="Kalinowski J."/>
            <person name="Ruckert C."/>
        </authorList>
    </citation>
    <scope>NUCLEOTIDE SEQUENCE [LARGE SCALE GENOMIC DNA]</scope>
    <source>
        <strain evidence="8 9">CGMCC 1.7029</strain>
    </source>
</reference>
<dbReference type="GO" id="GO:0022857">
    <property type="term" value="F:transmembrane transporter activity"/>
    <property type="evidence" value="ECO:0007669"/>
    <property type="project" value="InterPro"/>
</dbReference>
<evidence type="ECO:0000313" key="9">
    <source>
        <dbReference type="Proteomes" id="UP000598196"/>
    </source>
</evidence>
<dbReference type="OrthoDB" id="4368225at2"/>
<feature type="transmembrane region" description="Helical" evidence="7">
    <location>
        <begin position="116"/>
        <end position="137"/>
    </location>
</feature>
<dbReference type="Gene3D" id="1.20.1250.20">
    <property type="entry name" value="MFS general substrate transporter like domains"/>
    <property type="match status" value="2"/>
</dbReference>
<dbReference type="AlphaFoldDB" id="A0A917YKY1"/>
<dbReference type="RefSeq" id="WP_146287329.1">
    <property type="nucleotide sequence ID" value="NZ_BMLP01000006.1"/>
</dbReference>
<proteinExistence type="predicted"/>
<keyword evidence="2" id="KW-0813">Transport</keyword>
<keyword evidence="6 7" id="KW-0472">Membrane</keyword>
<dbReference type="Pfam" id="PF07690">
    <property type="entry name" value="MFS_1"/>
    <property type="match status" value="1"/>
</dbReference>
<evidence type="ECO:0000256" key="7">
    <source>
        <dbReference type="SAM" id="Phobius"/>
    </source>
</evidence>
<keyword evidence="3" id="KW-1003">Cell membrane</keyword>
<evidence type="ECO:0000256" key="4">
    <source>
        <dbReference type="ARBA" id="ARBA00022692"/>
    </source>
</evidence>
<feature type="transmembrane region" description="Helical" evidence="7">
    <location>
        <begin position="62"/>
        <end position="84"/>
    </location>
</feature>
<evidence type="ECO:0000256" key="1">
    <source>
        <dbReference type="ARBA" id="ARBA00004651"/>
    </source>
</evidence>
<feature type="transmembrane region" description="Helical" evidence="7">
    <location>
        <begin position="225"/>
        <end position="247"/>
    </location>
</feature>
<dbReference type="EMBL" id="BMLP01000006">
    <property type="protein sequence ID" value="GGO35547.1"/>
    <property type="molecule type" value="Genomic_DNA"/>
</dbReference>
<keyword evidence="9" id="KW-1185">Reference proteome</keyword>
<feature type="transmembrane region" description="Helical" evidence="7">
    <location>
        <begin position="355"/>
        <end position="375"/>
    </location>
</feature>
<gene>
    <name evidence="8" type="ORF">GCM10010991_27960</name>
</gene>
<feature type="transmembrane region" description="Helical" evidence="7">
    <location>
        <begin position="323"/>
        <end position="343"/>
    </location>
</feature>
<dbReference type="PANTHER" id="PTHR43266:SF2">
    <property type="entry name" value="MAJOR FACILITATOR SUPERFAMILY (MFS) PROFILE DOMAIN-CONTAINING PROTEIN"/>
    <property type="match status" value="1"/>
</dbReference>
<comment type="subcellular location">
    <subcellularLocation>
        <location evidence="1">Cell membrane</location>
        <topology evidence="1">Multi-pass membrane protein</topology>
    </subcellularLocation>
</comment>
<evidence type="ECO:0000256" key="2">
    <source>
        <dbReference type="ARBA" id="ARBA00022448"/>
    </source>
</evidence>
<feature type="transmembrane region" description="Helical" evidence="7">
    <location>
        <begin position="29"/>
        <end position="50"/>
    </location>
</feature>
<comment type="caution">
    <text evidence="8">The sequence shown here is derived from an EMBL/GenBank/DDBJ whole genome shotgun (WGS) entry which is preliminary data.</text>
</comment>
<dbReference type="CDD" id="cd06173">
    <property type="entry name" value="MFS_MefA_like"/>
    <property type="match status" value="1"/>
</dbReference>
<feature type="transmembrane region" description="Helical" evidence="7">
    <location>
        <begin position="387"/>
        <end position="406"/>
    </location>
</feature>
<feature type="transmembrane region" description="Helical" evidence="7">
    <location>
        <begin position="267"/>
        <end position="286"/>
    </location>
</feature>
<keyword evidence="5 7" id="KW-1133">Transmembrane helix</keyword>
<organism evidence="8 9">
    <name type="scientific">Gemmobacter aquaticus</name>
    <dbReference type="NCBI Taxonomy" id="490185"/>
    <lineage>
        <taxon>Bacteria</taxon>
        <taxon>Pseudomonadati</taxon>
        <taxon>Pseudomonadota</taxon>
        <taxon>Alphaproteobacteria</taxon>
        <taxon>Rhodobacterales</taxon>
        <taxon>Paracoccaceae</taxon>
        <taxon>Gemmobacter</taxon>
    </lineage>
</organism>
<name>A0A917YKY1_9RHOB</name>
<feature type="transmembrane region" description="Helical" evidence="7">
    <location>
        <begin position="298"/>
        <end position="317"/>
    </location>
</feature>
<dbReference type="InterPro" id="IPR036259">
    <property type="entry name" value="MFS_trans_sf"/>
</dbReference>